<dbReference type="AlphaFoldDB" id="A0A443IJ30"/>
<keyword evidence="1" id="KW-0472">Membrane</keyword>
<evidence type="ECO:0000313" key="3">
    <source>
        <dbReference type="Proteomes" id="UP000285710"/>
    </source>
</evidence>
<reference evidence="2 3" key="1">
    <citation type="submission" date="2019-01" db="EMBL/GenBank/DDBJ databases">
        <title>Sinorhodobacter populi sp. nov. isolated from the symptomatic bark tissue of Populus euramericana canker.</title>
        <authorList>
            <person name="Xu G."/>
        </authorList>
    </citation>
    <scope>NUCLEOTIDE SEQUENCE [LARGE SCALE GENOMIC DNA]</scope>
    <source>
        <strain evidence="2 3">2D-5</strain>
    </source>
</reference>
<keyword evidence="1" id="KW-0812">Transmembrane</keyword>
<reference evidence="2 3" key="2">
    <citation type="submission" date="2019-01" db="EMBL/GenBank/DDBJ databases">
        <authorList>
            <person name="Li Y."/>
        </authorList>
    </citation>
    <scope>NUCLEOTIDE SEQUENCE [LARGE SCALE GENOMIC DNA]</scope>
    <source>
        <strain evidence="2 3">2D-5</strain>
    </source>
</reference>
<dbReference type="EMBL" id="SAUW01000054">
    <property type="protein sequence ID" value="RWR04387.1"/>
    <property type="molecule type" value="Genomic_DNA"/>
</dbReference>
<protein>
    <recommendedName>
        <fullName evidence="4">SMODS-associating 2TM beta-strand rich effector domain-containing protein</fullName>
    </recommendedName>
</protein>
<keyword evidence="3" id="KW-1185">Reference proteome</keyword>
<feature type="transmembrane region" description="Helical" evidence="1">
    <location>
        <begin position="39"/>
        <end position="58"/>
    </location>
</feature>
<evidence type="ECO:0000256" key="1">
    <source>
        <dbReference type="SAM" id="Phobius"/>
    </source>
</evidence>
<dbReference type="Proteomes" id="UP000285710">
    <property type="component" value="Unassembled WGS sequence"/>
</dbReference>
<sequence>MFRVINFTYLLRYVAITTTALSIFAYWGAERVLQSELPIVRLLSVAPWVVLIVILAITTNSTSRAIWKFLKKFNSSLYPDLNGTWEGEIALEDGRDPPPLKWSAVMFRKRRIENGKQAAEAGRDCLEVAAG</sequence>
<name>A0A443IJ30_9RHOB</name>
<feature type="transmembrane region" description="Helical" evidence="1">
    <location>
        <begin position="7"/>
        <end position="27"/>
    </location>
</feature>
<gene>
    <name evidence="2" type="ORF">D2T33_21120</name>
</gene>
<evidence type="ECO:0008006" key="4">
    <source>
        <dbReference type="Google" id="ProtNLM"/>
    </source>
</evidence>
<organism evidence="2 3">
    <name type="scientific">Paenirhodobacter populi</name>
    <dbReference type="NCBI Taxonomy" id="2306993"/>
    <lineage>
        <taxon>Bacteria</taxon>
        <taxon>Pseudomonadati</taxon>
        <taxon>Pseudomonadota</taxon>
        <taxon>Alphaproteobacteria</taxon>
        <taxon>Rhodobacterales</taxon>
        <taxon>Rhodobacter group</taxon>
        <taxon>Paenirhodobacter</taxon>
    </lineage>
</organism>
<proteinExistence type="predicted"/>
<keyword evidence="1" id="KW-1133">Transmembrane helix</keyword>
<accession>A0A443IJ30</accession>
<comment type="caution">
    <text evidence="2">The sequence shown here is derived from an EMBL/GenBank/DDBJ whole genome shotgun (WGS) entry which is preliminary data.</text>
</comment>
<evidence type="ECO:0000313" key="2">
    <source>
        <dbReference type="EMBL" id="RWR04387.1"/>
    </source>
</evidence>